<dbReference type="OrthoDB" id="551672at2759"/>
<dbReference type="PROSITE" id="PS00036">
    <property type="entry name" value="BZIP_BASIC"/>
    <property type="match status" value="1"/>
</dbReference>
<dbReference type="PROSITE" id="PS50217">
    <property type="entry name" value="BZIP"/>
    <property type="match status" value="1"/>
</dbReference>
<keyword evidence="4" id="KW-0804">Transcription</keyword>
<dbReference type="Gene3D" id="1.20.5.170">
    <property type="match status" value="1"/>
</dbReference>
<dbReference type="Pfam" id="PF00170">
    <property type="entry name" value="bZIP_1"/>
    <property type="match status" value="1"/>
</dbReference>
<dbReference type="InterPro" id="IPR046347">
    <property type="entry name" value="bZIP_sf"/>
</dbReference>
<dbReference type="SUPFAM" id="SSF57959">
    <property type="entry name" value="Leucine zipper domain"/>
    <property type="match status" value="1"/>
</dbReference>
<dbReference type="GO" id="GO:0005634">
    <property type="term" value="C:nucleus"/>
    <property type="evidence" value="ECO:0007669"/>
    <property type="project" value="UniProtKB-SubCell"/>
</dbReference>
<evidence type="ECO:0000256" key="4">
    <source>
        <dbReference type="ARBA" id="ARBA00023163"/>
    </source>
</evidence>
<feature type="compositionally biased region" description="Basic and acidic residues" evidence="6">
    <location>
        <begin position="14"/>
        <end position="24"/>
    </location>
</feature>
<sequence>MASPQTQISSGSDGDLRYAKFDERKRKRMISNRESARRSRMKKQQRVDELFGEVNQLQNQNKVVMHKINEATDKFVAVATENNVLRAQMSELADRLYALNSVLSIVEEVSGLAMDIPQIPDTLMEPWQIPDALMEPWQQPIMASVDMFNC</sequence>
<dbReference type="AlphaFoldDB" id="A0A169WQ67"/>
<keyword evidence="2" id="KW-0805">Transcription regulation</keyword>
<dbReference type="GO" id="GO:0045893">
    <property type="term" value="P:positive regulation of DNA-templated transcription"/>
    <property type="evidence" value="ECO:0007669"/>
    <property type="project" value="TreeGrafter"/>
</dbReference>
<comment type="subcellular location">
    <subcellularLocation>
        <location evidence="1">Nucleus</location>
    </subcellularLocation>
</comment>
<evidence type="ECO:0000256" key="3">
    <source>
        <dbReference type="ARBA" id="ARBA00023125"/>
    </source>
</evidence>
<accession>A0A169WQ67</accession>
<reference evidence="7" key="2">
    <citation type="submission" date="2022-03" db="EMBL/GenBank/DDBJ databases">
        <title>Draft title - Genomic analysis of global carrot germplasm unveils the trajectory of domestication and the origin of high carotenoid orange carrot.</title>
        <authorList>
            <person name="Iorizzo M."/>
            <person name="Ellison S."/>
            <person name="Senalik D."/>
            <person name="Macko-Podgorni A."/>
            <person name="Grzebelus D."/>
            <person name="Bostan H."/>
            <person name="Rolling W."/>
            <person name="Curaba J."/>
            <person name="Simon P."/>
        </authorList>
    </citation>
    <scope>NUCLEOTIDE SEQUENCE</scope>
    <source>
        <tissue evidence="7">Leaf</tissue>
    </source>
</reference>
<evidence type="ECO:0000313" key="7">
    <source>
        <dbReference type="EMBL" id="WOG87259.1"/>
    </source>
</evidence>
<dbReference type="SMART" id="SM00338">
    <property type="entry name" value="BRLZ"/>
    <property type="match status" value="1"/>
</dbReference>
<protein>
    <submittedName>
        <fullName evidence="7">Uncharacterized protein</fullName>
    </submittedName>
</protein>
<dbReference type="PANTHER" id="PTHR45764:SF34">
    <property type="entry name" value="BZIP TRANSCRIPTION FACTOR 53"/>
    <property type="match status" value="1"/>
</dbReference>
<keyword evidence="8" id="KW-1185">Reference proteome</keyword>
<dbReference type="FunFam" id="1.20.5.170:FF:000020">
    <property type="entry name" value="BZIP transcription factor"/>
    <property type="match status" value="1"/>
</dbReference>
<keyword evidence="5" id="KW-0539">Nucleus</keyword>
<dbReference type="GO" id="GO:0046982">
    <property type="term" value="F:protein heterodimerization activity"/>
    <property type="evidence" value="ECO:0007669"/>
    <property type="project" value="UniProtKB-ARBA"/>
</dbReference>
<dbReference type="GO" id="GO:0003700">
    <property type="term" value="F:DNA-binding transcription factor activity"/>
    <property type="evidence" value="ECO:0007669"/>
    <property type="project" value="InterPro"/>
</dbReference>
<evidence type="ECO:0000256" key="6">
    <source>
        <dbReference type="SAM" id="MobiDB-lite"/>
    </source>
</evidence>
<reference evidence="7" key="1">
    <citation type="journal article" date="2016" name="Nat. Genet.">
        <title>A high-quality carrot genome assembly provides new insights into carotenoid accumulation and asterid genome evolution.</title>
        <authorList>
            <person name="Iorizzo M."/>
            <person name="Ellison S."/>
            <person name="Senalik D."/>
            <person name="Zeng P."/>
            <person name="Satapoomin P."/>
            <person name="Huang J."/>
            <person name="Bowman M."/>
            <person name="Iovene M."/>
            <person name="Sanseverino W."/>
            <person name="Cavagnaro P."/>
            <person name="Yildiz M."/>
            <person name="Macko-Podgorni A."/>
            <person name="Moranska E."/>
            <person name="Grzebelus E."/>
            <person name="Grzebelus D."/>
            <person name="Ashrafi H."/>
            <person name="Zheng Z."/>
            <person name="Cheng S."/>
            <person name="Spooner D."/>
            <person name="Van Deynze A."/>
            <person name="Simon P."/>
        </authorList>
    </citation>
    <scope>NUCLEOTIDE SEQUENCE</scope>
    <source>
        <tissue evidence="7">Leaf</tissue>
    </source>
</reference>
<dbReference type="GO" id="GO:0000976">
    <property type="term" value="F:transcription cis-regulatory region binding"/>
    <property type="evidence" value="ECO:0007669"/>
    <property type="project" value="TreeGrafter"/>
</dbReference>
<keyword evidence="3" id="KW-0238">DNA-binding</keyword>
<dbReference type="InterPro" id="IPR004827">
    <property type="entry name" value="bZIP"/>
</dbReference>
<dbReference type="CDD" id="cd14702">
    <property type="entry name" value="bZIP_plant_GBF1"/>
    <property type="match status" value="1"/>
</dbReference>
<dbReference type="InterPro" id="IPR045314">
    <property type="entry name" value="bZIP_plant_GBF1"/>
</dbReference>
<name>A0A169WQ67_DAUCS</name>
<dbReference type="Proteomes" id="UP000077755">
    <property type="component" value="Chromosome 2"/>
</dbReference>
<evidence type="ECO:0000256" key="2">
    <source>
        <dbReference type="ARBA" id="ARBA00023015"/>
    </source>
</evidence>
<dbReference type="OMA" id="VMRAQVM"/>
<proteinExistence type="predicted"/>
<dbReference type="PANTHER" id="PTHR45764">
    <property type="entry name" value="BZIP TRANSCRIPTION FACTOR 44"/>
    <property type="match status" value="1"/>
</dbReference>
<dbReference type="EMBL" id="CP093344">
    <property type="protein sequence ID" value="WOG87259.1"/>
    <property type="molecule type" value="Genomic_DNA"/>
</dbReference>
<organism evidence="7 8">
    <name type="scientific">Daucus carota subsp. sativus</name>
    <name type="common">Carrot</name>
    <dbReference type="NCBI Taxonomy" id="79200"/>
    <lineage>
        <taxon>Eukaryota</taxon>
        <taxon>Viridiplantae</taxon>
        <taxon>Streptophyta</taxon>
        <taxon>Embryophyta</taxon>
        <taxon>Tracheophyta</taxon>
        <taxon>Spermatophyta</taxon>
        <taxon>Magnoliopsida</taxon>
        <taxon>eudicotyledons</taxon>
        <taxon>Gunneridae</taxon>
        <taxon>Pentapetalae</taxon>
        <taxon>asterids</taxon>
        <taxon>campanulids</taxon>
        <taxon>Apiales</taxon>
        <taxon>Apiaceae</taxon>
        <taxon>Apioideae</taxon>
        <taxon>Scandiceae</taxon>
        <taxon>Daucinae</taxon>
        <taxon>Daucus</taxon>
        <taxon>Daucus sect. Daucus</taxon>
    </lineage>
</organism>
<dbReference type="KEGG" id="dcr:108206058"/>
<dbReference type="Gramene" id="KZN04921">
    <property type="protein sequence ID" value="KZN04921"/>
    <property type="gene ID" value="DCAR_005758"/>
</dbReference>
<evidence type="ECO:0000313" key="8">
    <source>
        <dbReference type="Proteomes" id="UP000077755"/>
    </source>
</evidence>
<gene>
    <name evidence="7" type="ORF">DCAR_0206482</name>
</gene>
<evidence type="ECO:0000256" key="5">
    <source>
        <dbReference type="ARBA" id="ARBA00023242"/>
    </source>
</evidence>
<feature type="compositionally biased region" description="Polar residues" evidence="6">
    <location>
        <begin position="1"/>
        <end position="12"/>
    </location>
</feature>
<feature type="region of interest" description="Disordered" evidence="6">
    <location>
        <begin position="1"/>
        <end position="44"/>
    </location>
</feature>
<evidence type="ECO:0000256" key="1">
    <source>
        <dbReference type="ARBA" id="ARBA00004123"/>
    </source>
</evidence>